<dbReference type="EMBL" id="NWUJ01000014">
    <property type="protein sequence ID" value="PFH31579.1"/>
    <property type="molecule type" value="Genomic_DNA"/>
</dbReference>
<feature type="compositionally biased region" description="Low complexity" evidence="1">
    <location>
        <begin position="1037"/>
        <end position="1061"/>
    </location>
</feature>
<dbReference type="VEuPathDB" id="ToxoDB:BESB_025530"/>
<evidence type="ECO:0000256" key="1">
    <source>
        <dbReference type="SAM" id="MobiDB-lite"/>
    </source>
</evidence>
<keyword evidence="3" id="KW-1185">Reference proteome</keyword>
<comment type="caution">
    <text evidence="2">The sequence shown here is derived from an EMBL/GenBank/DDBJ whole genome shotgun (WGS) entry which is preliminary data.</text>
</comment>
<feature type="region of interest" description="Disordered" evidence="1">
    <location>
        <begin position="1031"/>
        <end position="1061"/>
    </location>
</feature>
<feature type="compositionally biased region" description="Basic and acidic residues" evidence="1">
    <location>
        <begin position="955"/>
        <end position="979"/>
    </location>
</feature>
<sequence length="1679" mass="181335">MAESGRCRGGAPEAVDGTICPTGVSCDCLPSSDTLATPSCVAGLAGAAAQGSVHLSSWPGGCFDERQQSGSADRSPAVSTADSASFGGAESGSSCGKGWRRQSVSTASSSILITRSRSVCSLSPTLSPHTSPAVDPQISPAHAQVLSVEDMCGATRVHSRVFAPLPAAVGYPVPCSMSSTSSSSCGSATTQEGMFRESRMWKKGADGLTTCSQGGHCACGATNEEDTRLSSFGSLASACPALTGGDPVSSPSVPPEPLHMWRATLWGSVHFEALTPRSSGASVQWSGGRGGSRESWEFRQREARFHTGCKSPLTDGDDGCGDSQRLRTVSGLFFIDHEEDQVKRSHAWSEGCHRRIAVNLKGNRASSPLREENLWEGLFGGKSSDALICLLKQLLRLERTEQLKTESIQSCSHCGLQSLNPLGPEADPRVFSSFPLWKSIAPPQRRAPDKGDSLLSPVLCPLFIVNFGTFASLLVLPLLAAWESKDLFRAFMSSPRPFKAATCSSVAVTADKTHTTGGAGGEGRQGRQRLCLECSAYPSFARRSARAVPWSPVQESLRCISHALHAKSEYLSLWYRAYIVRFQKMSERHQRKSTNRVEGLHICRDALRRCLILHSTAVAVAWGRHIQFDWPAACPARASRQEPLYRLAALCQALCFQQSERRNHRGQPLSFKLRREHEGVTRSLLLGILSAAAEREDSGAADTDDVFPFSPFSWALNDGQSSSDGECGEGNDAEAKAKRTEARRIRRALRFTAAHLFMCDSQVYLHLPADDPVPQASGVFFAPCETTWEDQDPSPDGGQARAETFPRVVCNAPHRPGTDTTEFLQRRDFQANSRIDRCHRGVDGGLATRFLDVPAAGMPGSPQHPPAHPLSPATVPRPHPLSLAYHIDEEKHQAAPVFSPPSPSWTLDAGYQRGALARAIRVAVLLPHTTFRDFFYTRSELPRDDNAPDLVTQMRESRSLHRGDHRRTDGRSKGRGRRGDANRGYAFVCSFLDDGQVMLNASHEPPQPYVEQPHIVDVLVFSWFGTGEPSPASPTGRSAASSRPLSRSPSPAPTPSSCSMSPFLTAPQQRFTLLFLAADGRLYASGDVPPILVRDSPLSATVKPSRLGSFFCAHPVEATCSKTGQSLLFSAFLAANVEGTALTSGLILPRYRYLHNPLSGRMLVSYLPTSQASCPCSRLSSSSPTLSASVLSVPLPCVGAVSQSHRGSARMANDGSELPSSKSDVDHPEGRQSREELSHAAWGGNATTQGAIQSEHEERDGAGVCRTNPCCCSARAASDAPSSDFFFARDREATSPRVKHPTPRCALAVLQTHTGDPVLLQMTFERPAISGVHATRPESAGPALIEGIGGSREACPVAFEFVVLQVGWCRGADKQKLPAGVRWAYEQSSCATGEVEEATKSRKTQRRCRVDPLRSDLCGGSEGATPNHRLCDDLPSCSYLPNFLQSGRWAACCLYRDVVLVRTGGDASEASVLVSTLEKTQHDWLASFLLSHPAVRVSIRSLRLGFERLTHLQKELYSLPAKRKAGAHLRQPKGSDPVSGAFTTPSPRSKGENALWKAGASSNGIQQEVRKADGTTISVGRKANVAPPQEPGLGSETEPPNGHGRSKDLHYEATQPESKNELVGLLEWEEDDGQLRLFFRLVDGAFLALNLHQKQVELVWNVEGRNLPAQTATSEGRLR</sequence>
<feature type="region of interest" description="Disordered" evidence="1">
    <location>
        <begin position="954"/>
        <end position="979"/>
    </location>
</feature>
<protein>
    <submittedName>
        <fullName evidence="2">Uncharacterized protein</fullName>
    </submittedName>
</protein>
<organism evidence="2 3">
    <name type="scientific">Besnoitia besnoiti</name>
    <name type="common">Apicomplexan protozoan</name>
    <dbReference type="NCBI Taxonomy" id="94643"/>
    <lineage>
        <taxon>Eukaryota</taxon>
        <taxon>Sar</taxon>
        <taxon>Alveolata</taxon>
        <taxon>Apicomplexa</taxon>
        <taxon>Conoidasida</taxon>
        <taxon>Coccidia</taxon>
        <taxon>Eucoccidiorida</taxon>
        <taxon>Eimeriorina</taxon>
        <taxon>Sarcocystidae</taxon>
        <taxon>Besnoitia</taxon>
    </lineage>
</organism>
<reference evidence="2 3" key="1">
    <citation type="submission" date="2017-09" db="EMBL/GenBank/DDBJ databases">
        <title>Genome sequencing of Besnoitia besnoiti strain Bb-Ger1.</title>
        <authorList>
            <person name="Schares G."/>
            <person name="Venepally P."/>
            <person name="Lorenzi H.A."/>
        </authorList>
    </citation>
    <scope>NUCLEOTIDE SEQUENCE [LARGE SCALE GENOMIC DNA]</scope>
    <source>
        <strain evidence="2 3">Bb-Ger1</strain>
    </source>
</reference>
<accession>A0A2A9M0U3</accession>
<gene>
    <name evidence="2" type="ORF">BESB_025530</name>
</gene>
<name>A0A2A9M0U3_BESBE</name>
<feature type="compositionally biased region" description="Polar residues" evidence="1">
    <location>
        <begin position="68"/>
        <end position="80"/>
    </location>
</feature>
<feature type="compositionally biased region" description="Basic and acidic residues" evidence="1">
    <location>
        <begin position="1223"/>
        <end position="1238"/>
    </location>
</feature>
<feature type="compositionally biased region" description="Low complexity" evidence="1">
    <location>
        <begin position="81"/>
        <end position="94"/>
    </location>
</feature>
<dbReference type="GeneID" id="40307605"/>
<dbReference type="KEGG" id="bbes:BESB_025530"/>
<evidence type="ECO:0000313" key="2">
    <source>
        <dbReference type="EMBL" id="PFH31579.1"/>
    </source>
</evidence>
<feature type="region of interest" description="Disordered" evidence="1">
    <location>
        <begin position="1523"/>
        <end position="1608"/>
    </location>
</feature>
<dbReference type="Proteomes" id="UP000224006">
    <property type="component" value="Unassembled WGS sequence"/>
</dbReference>
<evidence type="ECO:0000313" key="3">
    <source>
        <dbReference type="Proteomes" id="UP000224006"/>
    </source>
</evidence>
<feature type="region of interest" description="Disordered" evidence="1">
    <location>
        <begin position="64"/>
        <end position="100"/>
    </location>
</feature>
<dbReference type="OrthoDB" id="329926at2759"/>
<feature type="region of interest" description="Disordered" evidence="1">
    <location>
        <begin position="720"/>
        <end position="739"/>
    </location>
</feature>
<dbReference type="RefSeq" id="XP_029215588.1">
    <property type="nucleotide sequence ID" value="XM_029361233.1"/>
</dbReference>
<feature type="region of interest" description="Disordered" evidence="1">
    <location>
        <begin position="1206"/>
        <end position="1245"/>
    </location>
</feature>
<proteinExistence type="predicted"/>